<evidence type="ECO:0000313" key="2">
    <source>
        <dbReference type="Proteomes" id="UP000587527"/>
    </source>
</evidence>
<name>A0A841BMY5_9ACTN</name>
<reference evidence="1 2" key="1">
    <citation type="submission" date="2020-08" db="EMBL/GenBank/DDBJ databases">
        <title>Sequencing the genomes of 1000 actinobacteria strains.</title>
        <authorList>
            <person name="Klenk H.-P."/>
        </authorList>
    </citation>
    <scope>NUCLEOTIDE SEQUENCE [LARGE SCALE GENOMIC DNA]</scope>
    <source>
        <strain evidence="1 2">DSM 45362</strain>
    </source>
</reference>
<dbReference type="Proteomes" id="UP000587527">
    <property type="component" value="Unassembled WGS sequence"/>
</dbReference>
<keyword evidence="2" id="KW-1185">Reference proteome</keyword>
<gene>
    <name evidence="1" type="ORF">F4553_001928</name>
</gene>
<dbReference type="EMBL" id="JACHMN010000002">
    <property type="protein sequence ID" value="MBB5868549.1"/>
    <property type="molecule type" value="Genomic_DNA"/>
</dbReference>
<dbReference type="RefSeq" id="WP_184834581.1">
    <property type="nucleotide sequence ID" value="NZ_JACHMN010000002.1"/>
</dbReference>
<dbReference type="AlphaFoldDB" id="A0A841BMY5"/>
<organism evidence="1 2">
    <name type="scientific">Allocatelliglobosispora scoriae</name>
    <dbReference type="NCBI Taxonomy" id="643052"/>
    <lineage>
        <taxon>Bacteria</taxon>
        <taxon>Bacillati</taxon>
        <taxon>Actinomycetota</taxon>
        <taxon>Actinomycetes</taxon>
        <taxon>Micromonosporales</taxon>
        <taxon>Micromonosporaceae</taxon>
        <taxon>Allocatelliglobosispora</taxon>
    </lineage>
</organism>
<comment type="caution">
    <text evidence="1">The sequence shown here is derived from an EMBL/GenBank/DDBJ whole genome shotgun (WGS) entry which is preliminary data.</text>
</comment>
<proteinExistence type="predicted"/>
<evidence type="ECO:0000313" key="1">
    <source>
        <dbReference type="EMBL" id="MBB5868549.1"/>
    </source>
</evidence>
<protein>
    <submittedName>
        <fullName evidence="1">Uncharacterized protein</fullName>
    </submittedName>
</protein>
<sequence>MDVKVTRQAQDHLPTVAAEFEFLVAEYGYTAGDQRRELGGFTLYYSRGEVGVAVDWHPRDPLSVWLVRLVDGAFPPKGQTVMRADATLHYFDLGHLEAFSGDAKTGQLGPHSPSVENAQLLARSLRTCGAAILSGYTGHFDALQEYTKERARQVTIARYGAEYARTLGW</sequence>
<accession>A0A841BMY5</accession>